<dbReference type="RefSeq" id="WP_145264444.1">
    <property type="nucleotide sequence ID" value="NZ_CP036279.1"/>
</dbReference>
<dbReference type="InterPro" id="IPR011453">
    <property type="entry name" value="DUF1559"/>
</dbReference>
<dbReference type="PANTHER" id="PTHR30093">
    <property type="entry name" value="GENERAL SECRETION PATHWAY PROTEIN G"/>
    <property type="match status" value="1"/>
</dbReference>
<dbReference type="InterPro" id="IPR027558">
    <property type="entry name" value="Pre_pil_HX9DG_C"/>
</dbReference>
<dbReference type="Pfam" id="PF07596">
    <property type="entry name" value="SBP_bac_10"/>
    <property type="match status" value="1"/>
</dbReference>
<feature type="compositionally biased region" description="Low complexity" evidence="1">
    <location>
        <begin position="147"/>
        <end position="157"/>
    </location>
</feature>
<evidence type="ECO:0000256" key="2">
    <source>
        <dbReference type="SAM" id="Phobius"/>
    </source>
</evidence>
<keyword evidence="2" id="KW-0812">Transmembrane</keyword>
<dbReference type="PANTHER" id="PTHR30093:SF2">
    <property type="entry name" value="TYPE II SECRETION SYSTEM PROTEIN H"/>
    <property type="match status" value="1"/>
</dbReference>
<dbReference type="AlphaFoldDB" id="A0A518BCF6"/>
<dbReference type="InterPro" id="IPR045584">
    <property type="entry name" value="Pilin-like"/>
</dbReference>
<dbReference type="NCBIfam" id="TIGR04294">
    <property type="entry name" value="pre_pil_HX9DG"/>
    <property type="match status" value="1"/>
</dbReference>
<dbReference type="Proteomes" id="UP000317093">
    <property type="component" value="Chromosome"/>
</dbReference>
<dbReference type="KEGG" id="knv:Pan216_55590"/>
<feature type="domain" description="DUF1559" evidence="3">
    <location>
        <begin position="32"/>
        <end position="302"/>
    </location>
</feature>
<feature type="region of interest" description="Disordered" evidence="1">
    <location>
        <begin position="129"/>
        <end position="157"/>
    </location>
</feature>
<dbReference type="NCBIfam" id="TIGR02532">
    <property type="entry name" value="IV_pilin_GFxxxE"/>
    <property type="match status" value="1"/>
</dbReference>
<evidence type="ECO:0000313" key="4">
    <source>
        <dbReference type="EMBL" id="QDU64668.1"/>
    </source>
</evidence>
<dbReference type="Pfam" id="PF07963">
    <property type="entry name" value="N_methyl"/>
    <property type="match status" value="1"/>
</dbReference>
<accession>A0A518BCF6</accession>
<evidence type="ECO:0000256" key="1">
    <source>
        <dbReference type="SAM" id="MobiDB-lite"/>
    </source>
</evidence>
<gene>
    <name evidence="4" type="primary">xcpT_27</name>
    <name evidence="4" type="ORF">Pan216_55590</name>
</gene>
<proteinExistence type="predicted"/>
<dbReference type="Gene3D" id="3.30.700.10">
    <property type="entry name" value="Glycoprotein, Type 4 Pilin"/>
    <property type="match status" value="1"/>
</dbReference>
<name>A0A518BCF6_9BACT</name>
<sequence length="321" mass="34845">MRRSRDGFTLVELLVVIAIIGILVALLLPAVQQAREAARRTSCANKLKQLATALHNYQSTHGFFPPGVVSVRSTSATQNCVLPFGDGNRSGRAPWSVLVLPFLDEQARHDRFNLDLAFFAQTGTASYDVAEPNQSEQKRRLPKFECPSDPNANPSNASSNYLGVMGGGASATAAYDGCNTFGGRRVFFYNGIFFNNSSVGVAQITDGTSRVFLLGESRYVQLQSGNPGYYSSWAGGIWMQSSSSLYSTLSSTFLSINTFDVNPARVVTNQEVSRAFASHHPGGCHFALADGAVRFINESIDLSVYQSLGIRNDDQPIGRDF</sequence>
<organism evidence="4 5">
    <name type="scientific">Kolteria novifilia</name>
    <dbReference type="NCBI Taxonomy" id="2527975"/>
    <lineage>
        <taxon>Bacteria</taxon>
        <taxon>Pseudomonadati</taxon>
        <taxon>Planctomycetota</taxon>
        <taxon>Planctomycetia</taxon>
        <taxon>Kolteriales</taxon>
        <taxon>Kolteriaceae</taxon>
        <taxon>Kolteria</taxon>
    </lineage>
</organism>
<dbReference type="InterPro" id="IPR012902">
    <property type="entry name" value="N_methyl_site"/>
</dbReference>
<feature type="transmembrane region" description="Helical" evidence="2">
    <location>
        <begin position="7"/>
        <end position="31"/>
    </location>
</feature>
<evidence type="ECO:0000313" key="5">
    <source>
        <dbReference type="Proteomes" id="UP000317093"/>
    </source>
</evidence>
<keyword evidence="5" id="KW-1185">Reference proteome</keyword>
<keyword evidence="2" id="KW-0472">Membrane</keyword>
<dbReference type="EMBL" id="CP036279">
    <property type="protein sequence ID" value="QDU64668.1"/>
    <property type="molecule type" value="Genomic_DNA"/>
</dbReference>
<dbReference type="OrthoDB" id="9815856at2"/>
<evidence type="ECO:0000259" key="3">
    <source>
        <dbReference type="Pfam" id="PF07596"/>
    </source>
</evidence>
<keyword evidence="2" id="KW-1133">Transmembrane helix</keyword>
<protein>
    <submittedName>
        <fullName evidence="4">Type II secretion system protein G</fullName>
    </submittedName>
</protein>
<reference evidence="4 5" key="1">
    <citation type="submission" date="2019-02" db="EMBL/GenBank/DDBJ databases">
        <title>Deep-cultivation of Planctomycetes and their phenomic and genomic characterization uncovers novel biology.</title>
        <authorList>
            <person name="Wiegand S."/>
            <person name="Jogler M."/>
            <person name="Boedeker C."/>
            <person name="Pinto D."/>
            <person name="Vollmers J."/>
            <person name="Rivas-Marin E."/>
            <person name="Kohn T."/>
            <person name="Peeters S.H."/>
            <person name="Heuer A."/>
            <person name="Rast P."/>
            <person name="Oberbeckmann S."/>
            <person name="Bunk B."/>
            <person name="Jeske O."/>
            <person name="Meyerdierks A."/>
            <person name="Storesund J.E."/>
            <person name="Kallscheuer N."/>
            <person name="Luecker S."/>
            <person name="Lage O.M."/>
            <person name="Pohl T."/>
            <person name="Merkel B.J."/>
            <person name="Hornburger P."/>
            <person name="Mueller R.-W."/>
            <person name="Bruemmer F."/>
            <person name="Labrenz M."/>
            <person name="Spormann A.M."/>
            <person name="Op den Camp H."/>
            <person name="Overmann J."/>
            <person name="Amann R."/>
            <person name="Jetten M.S.M."/>
            <person name="Mascher T."/>
            <person name="Medema M.H."/>
            <person name="Devos D.P."/>
            <person name="Kaster A.-K."/>
            <person name="Ovreas L."/>
            <person name="Rohde M."/>
            <person name="Galperin M.Y."/>
            <person name="Jogler C."/>
        </authorList>
    </citation>
    <scope>NUCLEOTIDE SEQUENCE [LARGE SCALE GENOMIC DNA]</scope>
    <source>
        <strain evidence="4 5">Pan216</strain>
    </source>
</reference>
<dbReference type="SUPFAM" id="SSF54523">
    <property type="entry name" value="Pili subunits"/>
    <property type="match status" value="1"/>
</dbReference>